<dbReference type="GO" id="GO:0036088">
    <property type="term" value="P:D-serine catabolic process"/>
    <property type="evidence" value="ECO:0007669"/>
    <property type="project" value="TreeGrafter"/>
</dbReference>
<sequence>MIDTPYLAVDVDRLDRNIDAVATQARTSGLDLRPHTKTHKCAQIARRQLDAGAVGLTVATIGEAEMFAAALTSSRTDSAPVDLFIAYPLWVTATKGDRLQALAQQTRLRLAVDSVVGAQQLAAGLGGSEVEVVVEVDSGQHRTGVAPDDAGVVATAAADAGLQVVGVFTFPGHGYGPGDARRRAAEQEIEALSAAAQRLRDNGFDPIVRSGGSTPTIEFSGSGVLTEIRPGVYPFNDAQQWELGSCTADDIALTAVATVVHRSGTRIVTDAGSKILGADRPPWVSGFGRLLDAPDAVVTSLSEHHAVIEYPAGHPVTSIPDPGATVHMVPNHVCTAVNLVDELIVPRDDGSAARWPVVARGANS</sequence>
<accession>A0A6L7GX10</accession>
<proteinExistence type="inferred from homology"/>
<dbReference type="Pfam" id="PF01168">
    <property type="entry name" value="Ala_racemase_N"/>
    <property type="match status" value="1"/>
</dbReference>
<dbReference type="InterPro" id="IPR051466">
    <property type="entry name" value="D-amino_acid_metab_enzyme"/>
</dbReference>
<dbReference type="PANTHER" id="PTHR28004">
    <property type="entry name" value="ZGC:162816-RELATED"/>
    <property type="match status" value="1"/>
</dbReference>
<evidence type="ECO:0000259" key="3">
    <source>
        <dbReference type="SMART" id="SM01119"/>
    </source>
</evidence>
<dbReference type="InterPro" id="IPR042208">
    <property type="entry name" value="D-ser_dehydrat-like_sf"/>
</dbReference>
<dbReference type="Proteomes" id="UP000475545">
    <property type="component" value="Unassembled WGS sequence"/>
</dbReference>
<reference evidence="4 5" key="1">
    <citation type="submission" date="2019-11" db="EMBL/GenBank/DDBJ databases">
        <title>Gordonia sp. nov., a novel actinobacterium isolated from mangrove soil in Hainan.</title>
        <authorList>
            <person name="Huang X."/>
            <person name="Xie Y."/>
            <person name="Chu X."/>
            <person name="Xiao K."/>
        </authorList>
    </citation>
    <scope>NUCLEOTIDE SEQUENCE [LARGE SCALE GENOMIC DNA]</scope>
    <source>
        <strain evidence="4 5">HNM0687</strain>
    </source>
</reference>
<dbReference type="PANTHER" id="PTHR28004:SF2">
    <property type="entry name" value="D-SERINE DEHYDRATASE"/>
    <property type="match status" value="1"/>
</dbReference>
<comment type="caution">
    <text evidence="4">The sequence shown here is derived from an EMBL/GenBank/DDBJ whole genome shotgun (WGS) entry which is preliminary data.</text>
</comment>
<dbReference type="EMBL" id="WMBR01000004">
    <property type="protein sequence ID" value="MXP23058.1"/>
    <property type="molecule type" value="Genomic_DNA"/>
</dbReference>
<feature type="domain" description="D-serine dehydratase-like" evidence="3">
    <location>
        <begin position="252"/>
        <end position="347"/>
    </location>
</feature>
<comment type="similarity">
    <text evidence="1">Belongs to the DSD1 family.</text>
</comment>
<keyword evidence="2" id="KW-0456">Lyase</keyword>
<dbReference type="SUPFAM" id="SSF51419">
    <property type="entry name" value="PLP-binding barrel"/>
    <property type="match status" value="1"/>
</dbReference>
<dbReference type="InterPro" id="IPR001608">
    <property type="entry name" value="Ala_racemase_N"/>
</dbReference>
<dbReference type="InterPro" id="IPR029066">
    <property type="entry name" value="PLP-binding_barrel"/>
</dbReference>
<protein>
    <submittedName>
        <fullName evidence="4">D-TA family PLP-dependent enzyme</fullName>
    </submittedName>
</protein>
<evidence type="ECO:0000256" key="1">
    <source>
        <dbReference type="ARBA" id="ARBA00005323"/>
    </source>
</evidence>
<dbReference type="SMART" id="SM01119">
    <property type="entry name" value="D-ser_dehydrat"/>
    <property type="match status" value="1"/>
</dbReference>
<gene>
    <name evidence="4" type="ORF">GIY30_17105</name>
</gene>
<dbReference type="Gene3D" id="3.20.20.10">
    <property type="entry name" value="Alanine racemase"/>
    <property type="match status" value="1"/>
</dbReference>
<evidence type="ECO:0000313" key="4">
    <source>
        <dbReference type="EMBL" id="MXP23058.1"/>
    </source>
</evidence>
<name>A0A6L7GX10_9ACTN</name>
<evidence type="ECO:0000256" key="2">
    <source>
        <dbReference type="ARBA" id="ARBA00023239"/>
    </source>
</evidence>
<dbReference type="RefSeq" id="WP_160903210.1">
    <property type="nucleotide sequence ID" value="NZ_CP102850.1"/>
</dbReference>
<dbReference type="Gene3D" id="2.40.37.20">
    <property type="entry name" value="D-serine dehydratase-like domain"/>
    <property type="match status" value="1"/>
</dbReference>
<dbReference type="GO" id="GO:0008721">
    <property type="term" value="F:D-serine ammonia-lyase activity"/>
    <property type="evidence" value="ECO:0007669"/>
    <property type="project" value="TreeGrafter"/>
</dbReference>
<organism evidence="4 5">
    <name type="scientific">Gordonia mangrovi</name>
    <dbReference type="NCBI Taxonomy" id="2665643"/>
    <lineage>
        <taxon>Bacteria</taxon>
        <taxon>Bacillati</taxon>
        <taxon>Actinomycetota</taxon>
        <taxon>Actinomycetes</taxon>
        <taxon>Mycobacteriales</taxon>
        <taxon>Gordoniaceae</taxon>
        <taxon>Gordonia</taxon>
    </lineage>
</organism>
<dbReference type="Pfam" id="PF14031">
    <property type="entry name" value="D-ser_dehydrat"/>
    <property type="match status" value="1"/>
</dbReference>
<evidence type="ECO:0000313" key="5">
    <source>
        <dbReference type="Proteomes" id="UP000475545"/>
    </source>
</evidence>
<dbReference type="AlphaFoldDB" id="A0A6L7GX10"/>
<dbReference type="InterPro" id="IPR026956">
    <property type="entry name" value="D-ser_dehydrat-like_dom"/>
</dbReference>
<keyword evidence="5" id="KW-1185">Reference proteome</keyword>